<evidence type="ECO:0000313" key="1">
    <source>
        <dbReference type="EMBL" id="KAA1089611.1"/>
    </source>
</evidence>
<dbReference type="AlphaFoldDB" id="A0A5B0NJY1"/>
<accession>A0A5B0NJY1</accession>
<proteinExistence type="predicted"/>
<dbReference type="EMBL" id="VSWC01000093">
    <property type="protein sequence ID" value="KAA1089611.1"/>
    <property type="molecule type" value="Genomic_DNA"/>
</dbReference>
<organism evidence="1 2">
    <name type="scientific">Puccinia graminis f. sp. tritici</name>
    <dbReference type="NCBI Taxonomy" id="56615"/>
    <lineage>
        <taxon>Eukaryota</taxon>
        <taxon>Fungi</taxon>
        <taxon>Dikarya</taxon>
        <taxon>Basidiomycota</taxon>
        <taxon>Pucciniomycotina</taxon>
        <taxon>Pucciniomycetes</taxon>
        <taxon>Pucciniales</taxon>
        <taxon>Pucciniaceae</taxon>
        <taxon>Puccinia</taxon>
    </lineage>
</organism>
<dbReference type="OrthoDB" id="2504327at2759"/>
<keyword evidence="2" id="KW-1185">Reference proteome</keyword>
<name>A0A5B0NJY1_PUCGR</name>
<dbReference type="Proteomes" id="UP000324748">
    <property type="component" value="Unassembled WGS sequence"/>
</dbReference>
<protein>
    <submittedName>
        <fullName evidence="1">Uncharacterized protein</fullName>
    </submittedName>
</protein>
<dbReference type="PANTHER" id="PTHR31912">
    <property type="entry name" value="IP13529P"/>
    <property type="match status" value="1"/>
</dbReference>
<comment type="caution">
    <text evidence="1">The sequence shown here is derived from an EMBL/GenBank/DDBJ whole genome shotgun (WGS) entry which is preliminary data.</text>
</comment>
<sequence>MLQWQTQPIVVPIFFYKYNNEVFSKCIRPKFETLRSDDACPGDFVLYIPNNIKFTDAYLIDVPVSEFGLLSSEIKTSRGEAFMDKCRHHIHSFGRGEPTKTYQVPNPWRARAGGKIIRHVPISLYSDDTSGNKSKRWNKHVSYCFTISGLPPNLSNQEYNVHFISTSNRAGPLELAEPIVEELNELATKGSVAYDISLDQEVLFMTVPLCFLADSPMAAEITNTPNPGSSNNPCRICKLKCPQGAERSTMSYMQDFFGCPDLPEKRIWSETVEHTKDLWVTSQSSTQKEYERKQQLYGIKDRINSQLIELKHTSIEERQRIISIQRDTPLRIYNPCCFLIGFDGCLDTPVEILHVILLGVVKYLWKDFMGSLNEEQLNELEGRWAAFSTEGLSVPPIQPRYMIAHYKSLIGKEYRVILQAAPFVLFHLMTIEEIELWTALCHIGSMAFQTHIEDMEEFIAKLEHWIQVFLFHIAKMNGRWVNKPKFHHLRHLSQSIRRYGPAGLFATEKFESYNGVVRNSSIHSNRQSPGRDIATSFNNYHIMRWLSSGTKLYDHETRRYFQASPDIINIFKHNLNIQQSMGYNPPTLASGHQKPTIHGHRGKPTPYEDIPPILKRHFPAYAIQKISAMKVNQKDVIRPGTFVLEASPHTPQGIIGYVESIWEVARGQYHVHINRCQKNGVLHLNGMTILVKTFTYGYVPAQSIICSLNVQHNCFESLCSVGRRTMPLTGRQEGNTISHHIQHRDTNSYLLNKFSHHAPINHQNHSDMKIIPIPADMMQAAMEQGLYVWEREKNTNNQDATMQTTTMPPQ</sequence>
<evidence type="ECO:0000313" key="2">
    <source>
        <dbReference type="Proteomes" id="UP000324748"/>
    </source>
</evidence>
<gene>
    <name evidence="1" type="ORF">PGT21_024929</name>
</gene>
<reference evidence="1 2" key="1">
    <citation type="submission" date="2019-05" db="EMBL/GenBank/DDBJ databases">
        <title>Emergence of the Ug99 lineage of the wheat stem rust pathogen through somatic hybridization.</title>
        <authorList>
            <person name="Li F."/>
            <person name="Upadhyaya N.M."/>
            <person name="Sperschneider J."/>
            <person name="Matny O."/>
            <person name="Nguyen-Phuc H."/>
            <person name="Mago R."/>
            <person name="Raley C."/>
            <person name="Miller M.E."/>
            <person name="Silverstein K.A.T."/>
            <person name="Henningsen E."/>
            <person name="Hirsch C.D."/>
            <person name="Visser B."/>
            <person name="Pretorius Z.A."/>
            <person name="Steffenson B.J."/>
            <person name="Schwessinger B."/>
            <person name="Dodds P.N."/>
            <person name="Figueroa M."/>
        </authorList>
    </citation>
    <scope>NUCLEOTIDE SEQUENCE [LARGE SCALE GENOMIC DNA]</scope>
    <source>
        <strain evidence="1">21-0</strain>
    </source>
</reference>
<dbReference type="PANTHER" id="PTHR31912:SF34">
    <property type="entry name" value="NOTOCHORD-RELATED PROTEIN"/>
    <property type="match status" value="1"/>
</dbReference>